<proteinExistence type="predicted"/>
<dbReference type="EMBL" id="MCGN01000002">
    <property type="protein sequence ID" value="ORZ00263.1"/>
    <property type="molecule type" value="Genomic_DNA"/>
</dbReference>
<evidence type="ECO:0000313" key="3">
    <source>
        <dbReference type="Proteomes" id="UP000242180"/>
    </source>
</evidence>
<keyword evidence="3" id="KW-1185">Reference proteome</keyword>
<sequence>MRNPRRCSVSSAAPTSSSITHTSMLITRPEDYEKKQEQKQKRPQKQGPPRVSPLYTTFRMSDAPEPTKSQSTGNNKRENGSLHKRRESKRQRQKPIVLNEHADDHDSDCDSGVDCSNEYVDIKRKGKKKGSKSKEDTATATTTATAAAKATCPSDVLFPDGIEAFLSYPDWPLDGWMDSQQQPGQPDVQYALQHPHDAAFQRDLSGMYGSTSTDLLDHSSSSSSWSPNDDPATWAGAMPFPTPEPSTSYPTLLASRFDPDDTSAHADTQSSSVDHDPVEDCLKELWQFQLSQNQSSKQEPITINLNDEEVTAKYLHFEEDEPVYGTGHMQPQLQQAEDAFLPMGECDPTLLPWAAAPPSSVLQQAPEFVSMRELLYS</sequence>
<gene>
    <name evidence="2" type="ORF">BCR43DRAFT_134503</name>
</gene>
<feature type="compositionally biased region" description="Low complexity" evidence="1">
    <location>
        <begin position="8"/>
        <end position="23"/>
    </location>
</feature>
<organism evidence="2 3">
    <name type="scientific">Syncephalastrum racemosum</name>
    <name type="common">Filamentous fungus</name>
    <dbReference type="NCBI Taxonomy" id="13706"/>
    <lineage>
        <taxon>Eukaryota</taxon>
        <taxon>Fungi</taxon>
        <taxon>Fungi incertae sedis</taxon>
        <taxon>Mucoromycota</taxon>
        <taxon>Mucoromycotina</taxon>
        <taxon>Mucoromycetes</taxon>
        <taxon>Mucorales</taxon>
        <taxon>Syncephalastraceae</taxon>
        <taxon>Syncephalastrum</taxon>
    </lineage>
</organism>
<feature type="compositionally biased region" description="Basic residues" evidence="1">
    <location>
        <begin position="82"/>
        <end position="93"/>
    </location>
</feature>
<feature type="compositionally biased region" description="Low complexity" evidence="1">
    <location>
        <begin position="138"/>
        <end position="149"/>
    </location>
</feature>
<protein>
    <submittedName>
        <fullName evidence="2">Uncharacterized protein</fullName>
    </submittedName>
</protein>
<reference evidence="2 3" key="1">
    <citation type="submission" date="2016-07" db="EMBL/GenBank/DDBJ databases">
        <title>Pervasive Adenine N6-methylation of Active Genes in Fungi.</title>
        <authorList>
            <consortium name="DOE Joint Genome Institute"/>
            <person name="Mondo S.J."/>
            <person name="Dannebaum R.O."/>
            <person name="Kuo R.C."/>
            <person name="Labutti K."/>
            <person name="Haridas S."/>
            <person name="Kuo A."/>
            <person name="Salamov A."/>
            <person name="Ahrendt S.R."/>
            <person name="Lipzen A."/>
            <person name="Sullivan W."/>
            <person name="Andreopoulos W.B."/>
            <person name="Clum A."/>
            <person name="Lindquist E."/>
            <person name="Daum C."/>
            <person name="Ramamoorthy G.K."/>
            <person name="Gryganskyi A."/>
            <person name="Culley D."/>
            <person name="Magnuson J.K."/>
            <person name="James T.Y."/>
            <person name="O'Malley M.A."/>
            <person name="Stajich J.E."/>
            <person name="Spatafora J.W."/>
            <person name="Visel A."/>
            <person name="Grigoriev I.V."/>
        </authorList>
    </citation>
    <scope>NUCLEOTIDE SEQUENCE [LARGE SCALE GENOMIC DNA]</scope>
    <source>
        <strain evidence="2 3">NRRL 2496</strain>
    </source>
</reference>
<comment type="caution">
    <text evidence="2">The sequence shown here is derived from an EMBL/GenBank/DDBJ whole genome shotgun (WGS) entry which is preliminary data.</text>
</comment>
<dbReference type="InParanoid" id="A0A1X2HLK5"/>
<name>A0A1X2HLK5_SYNRA</name>
<evidence type="ECO:0000256" key="1">
    <source>
        <dbReference type="SAM" id="MobiDB-lite"/>
    </source>
</evidence>
<dbReference type="Proteomes" id="UP000242180">
    <property type="component" value="Unassembled WGS sequence"/>
</dbReference>
<feature type="compositionally biased region" description="Low complexity" evidence="1">
    <location>
        <begin position="211"/>
        <end position="226"/>
    </location>
</feature>
<feature type="region of interest" description="Disordered" evidence="1">
    <location>
        <begin position="1"/>
        <end position="149"/>
    </location>
</feature>
<dbReference type="AlphaFoldDB" id="A0A1X2HLK5"/>
<accession>A0A1X2HLK5</accession>
<evidence type="ECO:0000313" key="2">
    <source>
        <dbReference type="EMBL" id="ORZ00263.1"/>
    </source>
</evidence>
<dbReference type="STRING" id="13706.A0A1X2HLK5"/>
<feature type="compositionally biased region" description="Basic and acidic residues" evidence="1">
    <location>
        <begin position="28"/>
        <end position="40"/>
    </location>
</feature>
<feature type="region of interest" description="Disordered" evidence="1">
    <location>
        <begin position="211"/>
        <end position="276"/>
    </location>
</feature>